<dbReference type="InterPro" id="IPR036291">
    <property type="entry name" value="NAD(P)-bd_dom_sf"/>
</dbReference>
<feature type="domain" description="NAD(P)-binding" evidence="1">
    <location>
        <begin position="6"/>
        <end position="176"/>
    </location>
</feature>
<proteinExistence type="predicted"/>
<reference evidence="2 3" key="1">
    <citation type="submission" date="2022-06" db="EMBL/GenBank/DDBJ databases">
        <title>Genomic Encyclopedia of Archaeal and Bacterial Type Strains, Phase II (KMG-II): from individual species to whole genera.</title>
        <authorList>
            <person name="Goeker M."/>
        </authorList>
    </citation>
    <scope>NUCLEOTIDE SEQUENCE [LARGE SCALE GENOMIC DNA]</scope>
    <source>
        <strain evidence="2 3">DSM 44255</strain>
    </source>
</reference>
<dbReference type="EMBL" id="JAMTCO010000013">
    <property type="protein sequence ID" value="MCP2272714.1"/>
    <property type="molecule type" value="Genomic_DNA"/>
</dbReference>
<dbReference type="PANTHER" id="PTHR43162">
    <property type="match status" value="1"/>
</dbReference>
<comment type="caution">
    <text evidence="2">The sequence shown here is derived from an EMBL/GenBank/DDBJ whole genome shotgun (WGS) entry which is preliminary data.</text>
</comment>
<evidence type="ECO:0000313" key="3">
    <source>
        <dbReference type="Proteomes" id="UP001205185"/>
    </source>
</evidence>
<accession>A0ABT1IJ84</accession>
<dbReference type="Proteomes" id="UP001205185">
    <property type="component" value="Unassembled WGS sequence"/>
</dbReference>
<dbReference type="Pfam" id="PF13460">
    <property type="entry name" value="NAD_binding_10"/>
    <property type="match status" value="1"/>
</dbReference>
<organism evidence="2 3">
    <name type="scientific">Actinokineospora diospyrosa</name>
    <dbReference type="NCBI Taxonomy" id="103728"/>
    <lineage>
        <taxon>Bacteria</taxon>
        <taxon>Bacillati</taxon>
        <taxon>Actinomycetota</taxon>
        <taxon>Actinomycetes</taxon>
        <taxon>Pseudonocardiales</taxon>
        <taxon>Pseudonocardiaceae</taxon>
        <taxon>Actinokineospora</taxon>
    </lineage>
</organism>
<keyword evidence="3" id="KW-1185">Reference proteome</keyword>
<dbReference type="Gene3D" id="3.90.25.10">
    <property type="entry name" value="UDP-galactose 4-epimerase, domain 1"/>
    <property type="match status" value="1"/>
</dbReference>
<dbReference type="Gene3D" id="3.40.50.720">
    <property type="entry name" value="NAD(P)-binding Rossmann-like Domain"/>
    <property type="match status" value="1"/>
</dbReference>
<name>A0ABT1IJ84_9PSEU</name>
<evidence type="ECO:0000313" key="2">
    <source>
        <dbReference type="EMBL" id="MCP2272714.1"/>
    </source>
</evidence>
<dbReference type="PANTHER" id="PTHR43162:SF1">
    <property type="entry name" value="PRESTALK A DIFFERENTIATION PROTEIN A"/>
    <property type="match status" value="1"/>
</dbReference>
<dbReference type="InterPro" id="IPR051604">
    <property type="entry name" value="Ergot_Alk_Oxidoreductase"/>
</dbReference>
<dbReference type="InterPro" id="IPR016040">
    <property type="entry name" value="NAD(P)-bd_dom"/>
</dbReference>
<sequence length="282" mass="29823">MILVIGGTGTTGRAVLHTLHGRGLPTRALVRAASDLPPSVEQVIGDAADPGALRAVLTGVSGVFLAMGNGPRQEEVELGVVAETARARVEHLVKLSAPGPADSPVAIARLHHRVEDAVRATGIAHTFLRPYAFFQNLLFHAGRIRATGSFPATTGDTPLNMVDARDVAEVAVAALIDNPGGTHLLTGPEAISYPDIAARLTAAGRPTRCVTVSPEQLRADLRGAPNWLIDHVLEIQRLATTHPEHPNDTVARLLGHPPRLLDDFLREHAPAFGIPNRTSESG</sequence>
<dbReference type="SUPFAM" id="SSF51735">
    <property type="entry name" value="NAD(P)-binding Rossmann-fold domains"/>
    <property type="match status" value="1"/>
</dbReference>
<evidence type="ECO:0000259" key="1">
    <source>
        <dbReference type="Pfam" id="PF13460"/>
    </source>
</evidence>
<protein>
    <submittedName>
        <fullName evidence="2">Uncharacterized conserved protein YbjT, contains NAD(P)-binding and DUF2867 domains</fullName>
    </submittedName>
</protein>
<dbReference type="RefSeq" id="WP_253889636.1">
    <property type="nucleotide sequence ID" value="NZ_BAAAVB010000008.1"/>
</dbReference>
<gene>
    <name evidence="2" type="ORF">LV75_005240</name>
</gene>